<dbReference type="SUPFAM" id="SSF54695">
    <property type="entry name" value="POZ domain"/>
    <property type="match status" value="1"/>
</dbReference>
<dbReference type="SMART" id="SM00225">
    <property type="entry name" value="BTB"/>
    <property type="match status" value="1"/>
</dbReference>
<evidence type="ECO:0000313" key="2">
    <source>
        <dbReference type="EMBL" id="TCD65665.1"/>
    </source>
</evidence>
<protein>
    <recommendedName>
        <fullName evidence="1">BTB domain-containing protein</fullName>
    </recommendedName>
</protein>
<sequence length="578" mass="64093">MNASTSATNRARAPFHGPKADVVLRTCDDVDFYVHKLLLSLASSFFDQMFTLPQPYEATPSSEANNTISTPADLPIIPIAEDSQTLDYLLRLCYPVPDPVPATDLTVVAKVLEATLKYDFEEATMLITTLFSSFIETHSLQVFAISCRHKLEDIAGQAAQQLRTTFISVPFAEASCDDQSHFGFSSIPTPCKSIDCRYRTFADTVYAKNYIQEMKGVSAGCYFRLLRYVRTGNLTPFCEPTSAAYPNSPEDHSASPSTPFSLDAQILAQWPADIVLRSSDQRLVPTHQMFLAIASATEILEKAREAACPTDNEGLPVVDLEVDGSTLTRLVRMCQPLEFDVISAEEDITFEAAYAVWLAATKYGMTKVAERARLCWLDFLEDAPLQVYLIGLKHGWLLAAREAARKAIGKPLHAESSYVPELESSSAEALYRLYKYSHHYRNASIEVVARYMKTTQPLDSEPAAALSQGSVVLSDNPAGITMIPYPIVSRMLKKSSQGYYTSQSAFGGGSLYQVPSSVTMEEETRRFFHDVENAVAEIELQTDGNEPAEPRIHDLSKDISPIDYRGKLKAVKRKSKKK</sequence>
<dbReference type="OrthoDB" id="3357985at2759"/>
<dbReference type="CDD" id="cd18186">
    <property type="entry name" value="BTB_POZ_ZBTB_KLHL-like"/>
    <property type="match status" value="1"/>
</dbReference>
<dbReference type="STRING" id="92696.A0A4R0RIM7"/>
<name>A0A4R0RIM7_9APHY</name>
<proteinExistence type="predicted"/>
<accession>A0A4R0RIM7</accession>
<evidence type="ECO:0000313" key="3">
    <source>
        <dbReference type="Proteomes" id="UP000292702"/>
    </source>
</evidence>
<dbReference type="Pfam" id="PF00651">
    <property type="entry name" value="BTB"/>
    <property type="match status" value="1"/>
</dbReference>
<evidence type="ECO:0000259" key="1">
    <source>
        <dbReference type="PROSITE" id="PS50097"/>
    </source>
</evidence>
<gene>
    <name evidence="2" type="ORF">EIP91_002338</name>
</gene>
<dbReference type="PROSITE" id="PS50097">
    <property type="entry name" value="BTB"/>
    <property type="match status" value="1"/>
</dbReference>
<dbReference type="Gene3D" id="3.30.710.10">
    <property type="entry name" value="Potassium Channel Kv1.1, Chain A"/>
    <property type="match status" value="1"/>
</dbReference>
<dbReference type="AlphaFoldDB" id="A0A4R0RIM7"/>
<comment type="caution">
    <text evidence="2">The sequence shown here is derived from an EMBL/GenBank/DDBJ whole genome shotgun (WGS) entry which is preliminary data.</text>
</comment>
<dbReference type="InterPro" id="IPR011333">
    <property type="entry name" value="SKP1/BTB/POZ_sf"/>
</dbReference>
<dbReference type="EMBL" id="RWJN01000169">
    <property type="protein sequence ID" value="TCD65665.1"/>
    <property type="molecule type" value="Genomic_DNA"/>
</dbReference>
<keyword evidence="3" id="KW-1185">Reference proteome</keyword>
<dbReference type="InterPro" id="IPR000210">
    <property type="entry name" value="BTB/POZ_dom"/>
</dbReference>
<reference evidence="2 3" key="1">
    <citation type="submission" date="2018-11" db="EMBL/GenBank/DDBJ databases">
        <title>Genome assembly of Steccherinum ochraceum LE-BIN_3174, the white-rot fungus of the Steccherinaceae family (The Residual Polyporoid clade, Polyporales, Basidiomycota).</title>
        <authorList>
            <person name="Fedorova T.V."/>
            <person name="Glazunova O.A."/>
            <person name="Landesman E.O."/>
            <person name="Moiseenko K.V."/>
            <person name="Psurtseva N.V."/>
            <person name="Savinova O.S."/>
            <person name="Shakhova N.V."/>
            <person name="Tyazhelova T.V."/>
            <person name="Vasina D.V."/>
        </authorList>
    </citation>
    <scope>NUCLEOTIDE SEQUENCE [LARGE SCALE GENOMIC DNA]</scope>
    <source>
        <strain evidence="2 3">LE-BIN_3174</strain>
    </source>
</reference>
<organism evidence="2 3">
    <name type="scientific">Steccherinum ochraceum</name>
    <dbReference type="NCBI Taxonomy" id="92696"/>
    <lineage>
        <taxon>Eukaryota</taxon>
        <taxon>Fungi</taxon>
        <taxon>Dikarya</taxon>
        <taxon>Basidiomycota</taxon>
        <taxon>Agaricomycotina</taxon>
        <taxon>Agaricomycetes</taxon>
        <taxon>Polyporales</taxon>
        <taxon>Steccherinaceae</taxon>
        <taxon>Steccherinum</taxon>
    </lineage>
</organism>
<feature type="domain" description="BTB" evidence="1">
    <location>
        <begin position="20"/>
        <end position="102"/>
    </location>
</feature>
<dbReference type="Proteomes" id="UP000292702">
    <property type="component" value="Unassembled WGS sequence"/>
</dbReference>